<dbReference type="Proteomes" id="UP000326950">
    <property type="component" value="Unassembled WGS sequence"/>
</dbReference>
<dbReference type="EMBL" id="ML738603">
    <property type="protein sequence ID" value="KAE8165002.1"/>
    <property type="molecule type" value="Genomic_DNA"/>
</dbReference>
<sequence>MIAALLVSCAFGHNKGLSHACSFYLCCASPHFLNIAFVVPSKPNLVRSLKHCQSLRPRYEACCVGVECVVLRDHLPFCYCHSLGPRIAIQERAPRLYRLRG</sequence>
<evidence type="ECO:0000313" key="1">
    <source>
        <dbReference type="EMBL" id="KAE8165002.1"/>
    </source>
</evidence>
<proteinExistence type="predicted"/>
<dbReference type="AlphaFoldDB" id="A0A5N6V230"/>
<protein>
    <submittedName>
        <fullName evidence="1">Uncharacterized protein</fullName>
    </submittedName>
</protein>
<keyword evidence="2" id="KW-1185">Reference proteome</keyword>
<gene>
    <name evidence="1" type="ORF">BDV40DRAFT_86531</name>
</gene>
<evidence type="ECO:0000313" key="2">
    <source>
        <dbReference type="Proteomes" id="UP000326950"/>
    </source>
</evidence>
<name>A0A5N6V230_ASPTM</name>
<reference evidence="1 2" key="1">
    <citation type="submission" date="2019-04" db="EMBL/GenBank/DDBJ databases">
        <title>Friends and foes A comparative genomics study of 23 Aspergillus species from section Flavi.</title>
        <authorList>
            <consortium name="DOE Joint Genome Institute"/>
            <person name="Kjaerbolling I."/>
            <person name="Vesth T."/>
            <person name="Frisvad J.C."/>
            <person name="Nybo J.L."/>
            <person name="Theobald S."/>
            <person name="Kildgaard S."/>
            <person name="Isbrandt T."/>
            <person name="Kuo A."/>
            <person name="Sato A."/>
            <person name="Lyhne E.K."/>
            <person name="Kogle M.E."/>
            <person name="Wiebenga A."/>
            <person name="Kun R.S."/>
            <person name="Lubbers R.J."/>
            <person name="Makela M.R."/>
            <person name="Barry K."/>
            <person name="Chovatia M."/>
            <person name="Clum A."/>
            <person name="Daum C."/>
            <person name="Haridas S."/>
            <person name="He G."/>
            <person name="LaButti K."/>
            <person name="Lipzen A."/>
            <person name="Mondo S."/>
            <person name="Riley R."/>
            <person name="Salamov A."/>
            <person name="Simmons B.A."/>
            <person name="Magnuson J.K."/>
            <person name="Henrissat B."/>
            <person name="Mortensen U.H."/>
            <person name="Larsen T.O."/>
            <person name="Devries R.P."/>
            <person name="Grigoriev I.V."/>
            <person name="Machida M."/>
            <person name="Baker S.E."/>
            <person name="Andersen M.R."/>
        </authorList>
    </citation>
    <scope>NUCLEOTIDE SEQUENCE [LARGE SCALE GENOMIC DNA]</scope>
    <source>
        <strain evidence="1 2">CBS 117626</strain>
    </source>
</reference>
<organism evidence="1 2">
    <name type="scientific">Aspergillus tamarii</name>
    <dbReference type="NCBI Taxonomy" id="41984"/>
    <lineage>
        <taxon>Eukaryota</taxon>
        <taxon>Fungi</taxon>
        <taxon>Dikarya</taxon>
        <taxon>Ascomycota</taxon>
        <taxon>Pezizomycotina</taxon>
        <taxon>Eurotiomycetes</taxon>
        <taxon>Eurotiomycetidae</taxon>
        <taxon>Eurotiales</taxon>
        <taxon>Aspergillaceae</taxon>
        <taxon>Aspergillus</taxon>
        <taxon>Aspergillus subgen. Circumdati</taxon>
    </lineage>
</organism>
<accession>A0A5N6V230</accession>